<dbReference type="AlphaFoldDB" id="A0A1I2CC57"/>
<keyword evidence="1" id="KW-1133">Transmembrane helix</keyword>
<feature type="domain" description="PDZ" evidence="3">
    <location>
        <begin position="155"/>
        <end position="220"/>
    </location>
</feature>
<dbReference type="Proteomes" id="UP000198589">
    <property type="component" value="Unassembled WGS sequence"/>
</dbReference>
<dbReference type="EMBL" id="FOND01000005">
    <property type="protein sequence ID" value="SFE65844.1"/>
    <property type="molecule type" value="Genomic_DNA"/>
</dbReference>
<dbReference type="SUPFAM" id="SSF54211">
    <property type="entry name" value="Ribosomal protein S5 domain 2-like"/>
    <property type="match status" value="1"/>
</dbReference>
<dbReference type="InterPro" id="IPR020568">
    <property type="entry name" value="Ribosomal_Su5_D2-typ_SF"/>
</dbReference>
<evidence type="ECO:0000256" key="1">
    <source>
        <dbReference type="SAM" id="Phobius"/>
    </source>
</evidence>
<gene>
    <name evidence="4" type="ORF">SAMN05216574_10524</name>
</gene>
<keyword evidence="1" id="KW-0472">Membrane</keyword>
<evidence type="ECO:0000259" key="3">
    <source>
        <dbReference type="Pfam" id="PF13180"/>
    </source>
</evidence>
<dbReference type="GO" id="GO:0004176">
    <property type="term" value="F:ATP-dependent peptidase activity"/>
    <property type="evidence" value="ECO:0007669"/>
    <property type="project" value="InterPro"/>
</dbReference>
<evidence type="ECO:0000259" key="2">
    <source>
        <dbReference type="Pfam" id="PF05362"/>
    </source>
</evidence>
<organism evidence="4 5">
    <name type="scientific">Blastococcus tunisiensis</name>
    <dbReference type="NCBI Taxonomy" id="1798228"/>
    <lineage>
        <taxon>Bacteria</taxon>
        <taxon>Bacillati</taxon>
        <taxon>Actinomycetota</taxon>
        <taxon>Actinomycetes</taxon>
        <taxon>Geodermatophilales</taxon>
        <taxon>Geodermatophilaceae</taxon>
        <taxon>Blastococcus</taxon>
    </lineage>
</organism>
<dbReference type="InterPro" id="IPR001478">
    <property type="entry name" value="PDZ"/>
</dbReference>
<feature type="domain" description="Lon proteolytic" evidence="2">
    <location>
        <begin position="255"/>
        <end position="329"/>
    </location>
</feature>
<proteinExistence type="predicted"/>
<dbReference type="OrthoDB" id="2356897at2"/>
<dbReference type="Pfam" id="PF13180">
    <property type="entry name" value="PDZ_2"/>
    <property type="match status" value="1"/>
</dbReference>
<keyword evidence="1" id="KW-0812">Transmembrane</keyword>
<dbReference type="InterPro" id="IPR036034">
    <property type="entry name" value="PDZ_sf"/>
</dbReference>
<feature type="transmembrane region" description="Helical" evidence="1">
    <location>
        <begin position="24"/>
        <end position="50"/>
    </location>
</feature>
<dbReference type="InterPro" id="IPR008269">
    <property type="entry name" value="Lon_proteolytic"/>
</dbReference>
<reference evidence="5" key="1">
    <citation type="submission" date="2016-10" db="EMBL/GenBank/DDBJ databases">
        <authorList>
            <person name="Varghese N."/>
            <person name="Submissions S."/>
        </authorList>
    </citation>
    <scope>NUCLEOTIDE SEQUENCE [LARGE SCALE GENOMIC DNA]</scope>
    <source>
        <strain evidence="5">DSM 46838</strain>
    </source>
</reference>
<evidence type="ECO:0000313" key="4">
    <source>
        <dbReference type="EMBL" id="SFE65844.1"/>
    </source>
</evidence>
<name>A0A1I2CC57_9ACTN</name>
<evidence type="ECO:0000313" key="5">
    <source>
        <dbReference type="Proteomes" id="UP000198589"/>
    </source>
</evidence>
<accession>A0A1I2CC57</accession>
<dbReference type="Gene3D" id="2.30.42.10">
    <property type="match status" value="1"/>
</dbReference>
<dbReference type="InterPro" id="IPR014721">
    <property type="entry name" value="Ribsml_uS5_D2-typ_fold_subgr"/>
</dbReference>
<sequence>MGGRDVVGAVRFRRIGSPVVTRRIAVLTAGVVLLVLFGVLGTTLPVPYVAQVPGPTYNTLGDIDGDPIISIEGRDRNEVEGNLNLTTVGVSRGGLSLVQAVRGWFDDEVSVVPEESVYPPDRSPEETREANRAAFLTSEQAAETVALGRLGYPVKVVVQGVSEDSPSEGALEEGDALEAVDGVPTPDTEALDEVLGSIPGGSTVTVSYTRQGEPGTATITTGSAEDRGGSLLGITILEQPSAPFDVDIQVEDVGGPSAGLMLTLGILDLVGEDDLTGGAVIAGTGTINADGDVGAIGGIPLKMVAAREIGAELFLVPAGNCAEAAAAPDPGFPLARVATLDDALEALADFEAGRTPETC</sequence>
<dbReference type="GO" id="GO:0004252">
    <property type="term" value="F:serine-type endopeptidase activity"/>
    <property type="evidence" value="ECO:0007669"/>
    <property type="project" value="InterPro"/>
</dbReference>
<protein>
    <submittedName>
        <fullName evidence="4">PDZ domain-containing protein</fullName>
    </submittedName>
</protein>
<dbReference type="GO" id="GO:0006508">
    <property type="term" value="P:proteolysis"/>
    <property type="evidence" value="ECO:0007669"/>
    <property type="project" value="InterPro"/>
</dbReference>
<dbReference type="Gene3D" id="3.30.230.10">
    <property type="match status" value="1"/>
</dbReference>
<dbReference type="STRING" id="1798228.SAMN05216574_10524"/>
<keyword evidence="5" id="KW-1185">Reference proteome</keyword>
<dbReference type="Pfam" id="PF05362">
    <property type="entry name" value="Lon_C"/>
    <property type="match status" value="1"/>
</dbReference>
<dbReference type="SUPFAM" id="SSF50156">
    <property type="entry name" value="PDZ domain-like"/>
    <property type="match status" value="1"/>
</dbReference>